<name>A0A9W5URM6_9ACTN</name>
<gene>
    <name evidence="2" type="ORF">Vse01_22940</name>
</gene>
<feature type="domain" description="Tox-ART-HYD1" evidence="1">
    <location>
        <begin position="1"/>
        <end position="87"/>
    </location>
</feature>
<comment type="caution">
    <text evidence="2">The sequence shown here is derived from an EMBL/GenBank/DDBJ whole genome shotgun (WGS) entry which is preliminary data.</text>
</comment>
<dbReference type="EMBL" id="BOPD01000013">
    <property type="protein sequence ID" value="GIJ33146.1"/>
    <property type="molecule type" value="Genomic_DNA"/>
</dbReference>
<evidence type="ECO:0000313" key="3">
    <source>
        <dbReference type="Proteomes" id="UP000607311"/>
    </source>
</evidence>
<sequence>MRHYTNSRGAAGVMESGVIKASDQNKLFIVPARGKPMSPRDAEDTLGIGRGRGRKVIEFDVPASSVSSRSNPTMGITEWVADGDLPISNARVVR</sequence>
<dbReference type="Proteomes" id="UP000607311">
    <property type="component" value="Unassembled WGS sequence"/>
</dbReference>
<dbReference type="InterPro" id="IPR028920">
    <property type="entry name" value="Tox-ART-HYD1_dom"/>
</dbReference>
<evidence type="ECO:0000259" key="1">
    <source>
        <dbReference type="Pfam" id="PF15633"/>
    </source>
</evidence>
<keyword evidence="3" id="KW-1185">Reference proteome</keyword>
<dbReference type="Pfam" id="PF15633">
    <property type="entry name" value="Tox-ART-HYD1"/>
    <property type="match status" value="1"/>
</dbReference>
<dbReference type="AlphaFoldDB" id="A0A9W5URM6"/>
<dbReference type="RefSeq" id="WP_093401895.1">
    <property type="nucleotide sequence ID" value="NZ_BOPD01000013.1"/>
</dbReference>
<organism evidence="2 3">
    <name type="scientific">Micromonospora sediminimaris</name>
    <dbReference type="NCBI Taxonomy" id="547162"/>
    <lineage>
        <taxon>Bacteria</taxon>
        <taxon>Bacillati</taxon>
        <taxon>Actinomycetota</taxon>
        <taxon>Actinomycetes</taxon>
        <taxon>Micromonosporales</taxon>
        <taxon>Micromonosporaceae</taxon>
        <taxon>Micromonospora</taxon>
    </lineage>
</organism>
<accession>A0A9W5URM6</accession>
<protein>
    <recommendedName>
        <fullName evidence="1">Tox-ART-HYD1 domain-containing protein</fullName>
    </recommendedName>
</protein>
<evidence type="ECO:0000313" key="2">
    <source>
        <dbReference type="EMBL" id="GIJ33146.1"/>
    </source>
</evidence>
<reference evidence="2" key="1">
    <citation type="submission" date="2021-01" db="EMBL/GenBank/DDBJ databases">
        <title>Whole genome shotgun sequence of Verrucosispora sediminis NBRC 107745.</title>
        <authorList>
            <person name="Komaki H."/>
            <person name="Tamura T."/>
        </authorList>
    </citation>
    <scope>NUCLEOTIDE SEQUENCE</scope>
    <source>
        <strain evidence="2">NBRC 107745</strain>
    </source>
</reference>
<proteinExistence type="predicted"/>
<dbReference type="OrthoDB" id="4981820at2"/>